<accession>A0ABN9L4L6</accession>
<dbReference type="CDD" id="cd02440">
    <property type="entry name" value="AdoMet_MTases"/>
    <property type="match status" value="1"/>
</dbReference>
<protein>
    <recommendedName>
        <fullName evidence="5">Protein-L-isoaspartate O-methyltransferase</fullName>
    </recommendedName>
</protein>
<comment type="caution">
    <text evidence="3">The sequence shown here is derived from an EMBL/GenBank/DDBJ whole genome shotgun (WGS) entry which is preliminary data.</text>
</comment>
<dbReference type="PANTHER" id="PTHR11579">
    <property type="entry name" value="PROTEIN-L-ISOASPARTATE O-METHYLTRANSFERASE"/>
    <property type="match status" value="1"/>
</dbReference>
<evidence type="ECO:0000256" key="1">
    <source>
        <dbReference type="ARBA" id="ARBA00005369"/>
    </source>
</evidence>
<name>A0ABN9L4L6_9NEOB</name>
<dbReference type="Gene3D" id="3.40.50.150">
    <property type="entry name" value="Vaccinia Virus protein VP39"/>
    <property type="match status" value="1"/>
</dbReference>
<comment type="similarity">
    <text evidence="1">Belongs to the methyltransferase superfamily. L-isoaspartyl/D-aspartyl protein methyltransferase family.</text>
</comment>
<dbReference type="EMBL" id="CAUEEQ010008996">
    <property type="protein sequence ID" value="CAJ0933016.1"/>
    <property type="molecule type" value="Genomic_DNA"/>
</dbReference>
<organism evidence="3 4">
    <name type="scientific">Ranitomeya imitator</name>
    <name type="common">mimic poison frog</name>
    <dbReference type="NCBI Taxonomy" id="111125"/>
    <lineage>
        <taxon>Eukaryota</taxon>
        <taxon>Metazoa</taxon>
        <taxon>Chordata</taxon>
        <taxon>Craniata</taxon>
        <taxon>Vertebrata</taxon>
        <taxon>Euteleostomi</taxon>
        <taxon>Amphibia</taxon>
        <taxon>Batrachia</taxon>
        <taxon>Anura</taxon>
        <taxon>Neobatrachia</taxon>
        <taxon>Hyloidea</taxon>
        <taxon>Dendrobatidae</taxon>
        <taxon>Dendrobatinae</taxon>
        <taxon>Ranitomeya</taxon>
    </lineage>
</organism>
<dbReference type="InterPro" id="IPR000682">
    <property type="entry name" value="PCMT"/>
</dbReference>
<dbReference type="InterPro" id="IPR029063">
    <property type="entry name" value="SAM-dependent_MTases_sf"/>
</dbReference>
<dbReference type="SUPFAM" id="SSF53335">
    <property type="entry name" value="S-adenosyl-L-methionine-dependent methyltransferases"/>
    <property type="match status" value="1"/>
</dbReference>
<evidence type="ECO:0008006" key="5">
    <source>
        <dbReference type="Google" id="ProtNLM"/>
    </source>
</evidence>
<dbReference type="PANTHER" id="PTHR11579:SF19">
    <property type="entry name" value="PROTEIN-L-ISOASPARTATE O-METHYLTRANSFERASE"/>
    <property type="match status" value="1"/>
</dbReference>
<evidence type="ECO:0000313" key="3">
    <source>
        <dbReference type="EMBL" id="CAJ0933016.1"/>
    </source>
</evidence>
<gene>
    <name evidence="3" type="ORF">RIMI_LOCUS5320684</name>
</gene>
<dbReference type="PROSITE" id="PS01279">
    <property type="entry name" value="PCMT"/>
    <property type="match status" value="1"/>
</dbReference>
<evidence type="ECO:0000256" key="2">
    <source>
        <dbReference type="SAM" id="MobiDB-lite"/>
    </source>
</evidence>
<dbReference type="Proteomes" id="UP001176940">
    <property type="component" value="Unassembled WGS sequence"/>
</dbReference>
<feature type="region of interest" description="Disordered" evidence="2">
    <location>
        <begin position="207"/>
        <end position="240"/>
    </location>
</feature>
<feature type="compositionally biased region" description="Low complexity" evidence="2">
    <location>
        <begin position="217"/>
        <end position="236"/>
    </location>
</feature>
<keyword evidence="4" id="KW-1185">Reference proteome</keyword>
<dbReference type="NCBIfam" id="TIGR00080">
    <property type="entry name" value="pimt"/>
    <property type="match status" value="1"/>
</dbReference>
<reference evidence="3" key="1">
    <citation type="submission" date="2023-07" db="EMBL/GenBank/DDBJ databases">
        <authorList>
            <person name="Stuckert A."/>
        </authorList>
    </citation>
    <scope>NUCLEOTIDE SEQUENCE</scope>
</reference>
<dbReference type="Pfam" id="PF01135">
    <property type="entry name" value="PCMT"/>
    <property type="match status" value="1"/>
</dbReference>
<evidence type="ECO:0000313" key="4">
    <source>
        <dbReference type="Proteomes" id="UP001176940"/>
    </source>
</evidence>
<sequence length="591" mass="64381">MQVRKAVGPRPGKVFPGTLGKGQQELIELQGFTCSLEGLSSRPVPGKEQACKSLFGQYNCSLPSSSRRPKTYGIARPGRTDLQMGEKVCTVNFGSTSGSRRRVVPTEWELNDEVFNSLCQCWGKLEVDLFATKRNAKVRTFYSLNPWESPAGIDAFSHPWSKGLLVVCIPSSGIDSKNAPENLRGQGQGHSYSTPLAEADLVPLTKEVIRRETPPVTGKKGSSSSRPGSTPEPRSSWVGSLDPERQVLKKGCCQVVTWKTTSSGPSRWSCDMSSFLRLATITLPFGLLFTRAMAWTSSGKTHTDLINNLRKNGVIRSPRVYEVLLTTDRAHYIRNFPYMDSPQSIGYKATISAPHMHAHALELLEDKLQEGAKALDVGSGSGYLTACFARMVGVTGKVVGIEHIEQLVLDSLQNVQQDDPELLSTGLGDGRLGYPEEGPYDAIHVGAAAATVPQELLNQLKPGGRLILPVGPEGGSQVLEQYDKDSAGIITKVRLMGVMYVPLTDKKRQWPKAEAQMSGFLPCGVLQSPFPVIGGGVPVDRRYLLIVGYNHLRKGSLLCSTTFCSKLSTFCLGTMYLAPRLRSGKSFLALF</sequence>
<proteinExistence type="inferred from homology"/>